<dbReference type="GO" id="GO:0046872">
    <property type="term" value="F:metal ion binding"/>
    <property type="evidence" value="ECO:0007669"/>
    <property type="project" value="UniProtKB-KW"/>
</dbReference>
<dbReference type="InterPro" id="IPR027806">
    <property type="entry name" value="HARBI1_dom"/>
</dbReference>
<dbReference type="OrthoDB" id="127931at2759"/>
<dbReference type="PANTHER" id="PTHR22930:SF85">
    <property type="entry name" value="GH03217P-RELATED"/>
    <property type="match status" value="1"/>
</dbReference>
<name>A0A9Q3CE45_9BASI</name>
<evidence type="ECO:0000256" key="5">
    <source>
        <dbReference type="ARBA" id="ARBA00022723"/>
    </source>
</evidence>
<dbReference type="EMBL" id="AVOT02007285">
    <property type="protein sequence ID" value="MBW0483569.1"/>
    <property type="molecule type" value="Genomic_DNA"/>
</dbReference>
<dbReference type="GO" id="GO:0004518">
    <property type="term" value="F:nuclease activity"/>
    <property type="evidence" value="ECO:0007669"/>
    <property type="project" value="UniProtKB-KW"/>
</dbReference>
<evidence type="ECO:0000256" key="2">
    <source>
        <dbReference type="ARBA" id="ARBA00004123"/>
    </source>
</evidence>
<comment type="subcellular location">
    <subcellularLocation>
        <location evidence="2">Nucleus</location>
    </subcellularLocation>
</comment>
<comment type="caution">
    <text evidence="9">The sequence shown here is derived from an EMBL/GenBank/DDBJ whole genome shotgun (WGS) entry which is preliminary data.</text>
</comment>
<keyword evidence="5" id="KW-0479">Metal-binding</keyword>
<dbReference type="PANTHER" id="PTHR22930">
    <property type="match status" value="1"/>
</dbReference>
<evidence type="ECO:0000313" key="10">
    <source>
        <dbReference type="Proteomes" id="UP000765509"/>
    </source>
</evidence>
<keyword evidence="6" id="KW-0378">Hydrolase</keyword>
<evidence type="ECO:0000256" key="1">
    <source>
        <dbReference type="ARBA" id="ARBA00001968"/>
    </source>
</evidence>
<dbReference type="GO" id="GO:0016787">
    <property type="term" value="F:hydrolase activity"/>
    <property type="evidence" value="ECO:0007669"/>
    <property type="project" value="UniProtKB-KW"/>
</dbReference>
<evidence type="ECO:0000259" key="8">
    <source>
        <dbReference type="Pfam" id="PF13359"/>
    </source>
</evidence>
<feature type="domain" description="DDE Tnp4" evidence="8">
    <location>
        <begin position="311"/>
        <end position="468"/>
    </location>
</feature>
<evidence type="ECO:0000313" key="9">
    <source>
        <dbReference type="EMBL" id="MBW0483569.1"/>
    </source>
</evidence>
<reference evidence="9" key="1">
    <citation type="submission" date="2021-03" db="EMBL/GenBank/DDBJ databases">
        <title>Draft genome sequence of rust myrtle Austropuccinia psidii MF-1, a brazilian biotype.</title>
        <authorList>
            <person name="Quecine M.C."/>
            <person name="Pachon D.M.R."/>
            <person name="Bonatelli M.L."/>
            <person name="Correr F.H."/>
            <person name="Franceschini L.M."/>
            <person name="Leite T.F."/>
            <person name="Margarido G.R.A."/>
            <person name="Almeida C.A."/>
            <person name="Ferrarezi J.A."/>
            <person name="Labate C.A."/>
        </authorList>
    </citation>
    <scope>NUCLEOTIDE SEQUENCE</scope>
    <source>
        <strain evidence="9">MF-1</strain>
    </source>
</reference>
<dbReference type="AlphaFoldDB" id="A0A9Q3CE45"/>
<dbReference type="InterPro" id="IPR045249">
    <property type="entry name" value="HARBI1-like"/>
</dbReference>
<protein>
    <recommendedName>
        <fullName evidence="8">DDE Tnp4 domain-containing protein</fullName>
    </recommendedName>
</protein>
<comment type="similarity">
    <text evidence="3">Belongs to the HARBI1 family.</text>
</comment>
<organism evidence="9 10">
    <name type="scientific">Austropuccinia psidii MF-1</name>
    <dbReference type="NCBI Taxonomy" id="1389203"/>
    <lineage>
        <taxon>Eukaryota</taxon>
        <taxon>Fungi</taxon>
        <taxon>Dikarya</taxon>
        <taxon>Basidiomycota</taxon>
        <taxon>Pucciniomycotina</taxon>
        <taxon>Pucciniomycetes</taxon>
        <taxon>Pucciniales</taxon>
        <taxon>Sphaerophragmiaceae</taxon>
        <taxon>Austropuccinia</taxon>
    </lineage>
</organism>
<keyword evidence="7" id="KW-0539">Nucleus</keyword>
<evidence type="ECO:0000256" key="4">
    <source>
        <dbReference type="ARBA" id="ARBA00022722"/>
    </source>
</evidence>
<accession>A0A9Q3CE45</accession>
<keyword evidence="10" id="KW-1185">Reference proteome</keyword>
<keyword evidence="4" id="KW-0540">Nuclease</keyword>
<proteinExistence type="inferred from homology"/>
<evidence type="ECO:0000256" key="7">
    <source>
        <dbReference type="ARBA" id="ARBA00023242"/>
    </source>
</evidence>
<dbReference type="GO" id="GO:0005634">
    <property type="term" value="C:nucleus"/>
    <property type="evidence" value="ECO:0007669"/>
    <property type="project" value="UniProtKB-SubCell"/>
</dbReference>
<sequence>MIFIELFTETITSKDRAEQRCRSRTLRINMQLSYRWYSHSVTGSSCKRILTNQKLLVNRSDQNIWIQIEKVFLSLTKALFCEALKNFLESNSMPKLSSRKNWIGQLRKRKRQLEDESMDDWLDMLVFPEWPSIGLILAEDDEVMALMFEWLFSEADEVGDLLQRVINSRYISSRFKDLSHEEYSLGNLLSLSPENLQQVVRTTREGFLGIYNLIKNSNIFQNNSTCAQLDICQQLALTLERLGMNGTGTSVGRLARSYCISRGSVVMASRRVIEAIYQIGGNYLRWPNLEERQEISSYMAGEGFPGCIGFLDGTTFPLYQRPGLDGEVFFDRKSRYSLNAQIVCDHQKRIIALFCGWPGSCADSSLYKKMGLYTQPYDFFAADQYLLADSAYPLGNHCIPCFKGPAIEQIRNRQFNYYIAHARVRIEHCIGIMKGRWGSLKNLRLACYKKRHMIYINKWIYSCAVLHNFLLNVGDQWEQPIDEEDLPDWNPNGLIMQNDSHLRRDFVQNFCLDFNLSA</sequence>
<evidence type="ECO:0000256" key="6">
    <source>
        <dbReference type="ARBA" id="ARBA00022801"/>
    </source>
</evidence>
<gene>
    <name evidence="9" type="ORF">O181_023284</name>
</gene>
<dbReference type="Pfam" id="PF13359">
    <property type="entry name" value="DDE_Tnp_4"/>
    <property type="match status" value="1"/>
</dbReference>
<dbReference type="Proteomes" id="UP000765509">
    <property type="component" value="Unassembled WGS sequence"/>
</dbReference>
<evidence type="ECO:0000256" key="3">
    <source>
        <dbReference type="ARBA" id="ARBA00006958"/>
    </source>
</evidence>
<comment type="cofactor">
    <cofactor evidence="1">
        <name>a divalent metal cation</name>
        <dbReference type="ChEBI" id="CHEBI:60240"/>
    </cofactor>
</comment>